<keyword evidence="2" id="KW-1185">Reference proteome</keyword>
<dbReference type="InterPro" id="IPR036249">
    <property type="entry name" value="Thioredoxin-like_sf"/>
</dbReference>
<sequence>MAQVETWPLIVCDGSLRRSICSPGCRVCYTDFLVAAMGRKRWVSSFWGVHPLNLLAHAAVILIVKCSDVAAEHESNGGLADAPVQVQIHEQADTETTPPPLQTVVSSAQASAETASSAGDVYLLQNRGEKLIQRVEAPHMSPPGAGRLATTGLLASLLVLIGLVFWEVFNFVGDVHDPFKDVTDPGLIPVMIDDMLDKGKSFAFVVRRCKFCGIGIRALKKAGKDTVVVMVEGHPHQTAISRCLRTRYGARGFPFFIVDSDRYGYLSKVVDIHLIWDFPTEASTAGCSIIVAKQFLAEESPR</sequence>
<dbReference type="EMBL" id="HG671081">
    <property type="protein sequence ID" value="CDI79785.1"/>
    <property type="molecule type" value="Genomic_DNA"/>
</dbReference>
<reference evidence="1" key="2">
    <citation type="submission" date="2013-10" db="EMBL/GenBank/DDBJ databases">
        <authorList>
            <person name="Aslett M."/>
        </authorList>
    </citation>
    <scope>NUCLEOTIDE SEQUENCE</scope>
    <source>
        <strain evidence="1">Houghton</strain>
    </source>
</reference>
<dbReference type="GeneID" id="25269306"/>
<dbReference type="VEuPathDB" id="ToxoDB:EAH_00012360"/>
<proteinExistence type="predicted"/>
<reference evidence="1" key="1">
    <citation type="submission" date="2013-10" db="EMBL/GenBank/DDBJ databases">
        <title>Genomic analysis of the causative agents of coccidiosis in chickens.</title>
        <authorList>
            <person name="Reid A.J."/>
            <person name="Blake D."/>
            <person name="Billington K."/>
            <person name="Browne H."/>
            <person name="Dunn M."/>
            <person name="Hung S."/>
            <person name="Kawahara F."/>
            <person name="Miranda-Saavedra D."/>
            <person name="Mourier T."/>
            <person name="Nagra H."/>
            <person name="Otto T.D."/>
            <person name="Rawlings N."/>
            <person name="Sanchez A."/>
            <person name="Sanders M."/>
            <person name="Subramaniam C."/>
            <person name="Tay Y."/>
            <person name="Dear P."/>
            <person name="Doerig C."/>
            <person name="Gruber A."/>
            <person name="Parkinson J."/>
            <person name="Shirley M."/>
            <person name="Wan K.L."/>
            <person name="Berriman M."/>
            <person name="Tomley F."/>
            <person name="Pain A."/>
        </authorList>
    </citation>
    <scope>NUCLEOTIDE SEQUENCE</scope>
    <source>
        <strain evidence="1">Houghton</strain>
    </source>
</reference>
<dbReference type="Proteomes" id="UP000018050">
    <property type="component" value="Unassembled WGS sequence"/>
</dbReference>
<gene>
    <name evidence="1" type="ORF">EAH_00012360</name>
</gene>
<dbReference type="SUPFAM" id="SSF52833">
    <property type="entry name" value="Thioredoxin-like"/>
    <property type="match status" value="1"/>
</dbReference>
<evidence type="ECO:0000313" key="1">
    <source>
        <dbReference type="EMBL" id="CDI79785.1"/>
    </source>
</evidence>
<organism evidence="1 2">
    <name type="scientific">Eimeria acervulina</name>
    <name type="common">Coccidian parasite</name>
    <dbReference type="NCBI Taxonomy" id="5801"/>
    <lineage>
        <taxon>Eukaryota</taxon>
        <taxon>Sar</taxon>
        <taxon>Alveolata</taxon>
        <taxon>Apicomplexa</taxon>
        <taxon>Conoidasida</taxon>
        <taxon>Coccidia</taxon>
        <taxon>Eucoccidiorida</taxon>
        <taxon>Eimeriorina</taxon>
        <taxon>Eimeriidae</taxon>
        <taxon>Eimeria</taxon>
    </lineage>
</organism>
<dbReference type="RefSeq" id="XP_013250166.1">
    <property type="nucleotide sequence ID" value="XM_013394712.1"/>
</dbReference>
<name>U6GHY8_EIMAC</name>
<protein>
    <submittedName>
        <fullName evidence="1">Uncharacterized protein</fullName>
    </submittedName>
</protein>
<dbReference type="OMA" id="KFCGIGI"/>
<evidence type="ECO:0000313" key="2">
    <source>
        <dbReference type="Proteomes" id="UP000018050"/>
    </source>
</evidence>
<accession>U6GHY8</accession>
<dbReference type="AlphaFoldDB" id="U6GHY8"/>
<dbReference type="OrthoDB" id="345951at2759"/>